<feature type="domain" description="AAA+ ATPase" evidence="10">
    <location>
        <begin position="2515"/>
        <end position="2684"/>
    </location>
</feature>
<keyword evidence="6" id="KW-0067">ATP-binding</keyword>
<evidence type="ECO:0000313" key="12">
    <source>
        <dbReference type="Proteomes" id="UP000663855"/>
    </source>
</evidence>
<dbReference type="SUPFAM" id="SSF52540">
    <property type="entry name" value="P-loop containing nucleoside triphosphate hydrolases"/>
    <property type="match status" value="6"/>
</dbReference>
<dbReference type="Proteomes" id="UP000663855">
    <property type="component" value="Unassembled WGS sequence"/>
</dbReference>
<keyword evidence="7" id="KW-0143">Chaperone</keyword>
<dbReference type="GO" id="GO:0016887">
    <property type="term" value="F:ATP hydrolysis activity"/>
    <property type="evidence" value="ECO:0007669"/>
    <property type="project" value="InterPro"/>
</dbReference>
<evidence type="ECO:0000256" key="1">
    <source>
        <dbReference type="ARBA" id="ARBA00004604"/>
    </source>
</evidence>
<feature type="coiled-coil region" evidence="9">
    <location>
        <begin position="4665"/>
        <end position="4706"/>
    </location>
</feature>
<feature type="domain" description="AAA+ ATPase" evidence="10">
    <location>
        <begin position="1216"/>
        <end position="1417"/>
    </location>
</feature>
<dbReference type="GO" id="GO:0005654">
    <property type="term" value="C:nucleoplasm"/>
    <property type="evidence" value="ECO:0007669"/>
    <property type="project" value="UniProtKB-SubCell"/>
</dbReference>
<keyword evidence="8" id="KW-0539">Nucleus</keyword>
<proteinExistence type="inferred from homology"/>
<dbReference type="Gene3D" id="3.40.50.300">
    <property type="entry name" value="P-loop containing nucleotide triphosphate hydrolases"/>
    <property type="match status" value="7"/>
</dbReference>
<keyword evidence="5" id="KW-0547">Nucleotide-binding</keyword>
<evidence type="ECO:0000256" key="2">
    <source>
        <dbReference type="ARBA" id="ARBA00004642"/>
    </source>
</evidence>
<feature type="coiled-coil region" evidence="9">
    <location>
        <begin position="3619"/>
        <end position="3660"/>
    </location>
</feature>
<organism evidence="11 12">
    <name type="scientific">Rotaria magnacalcarata</name>
    <dbReference type="NCBI Taxonomy" id="392030"/>
    <lineage>
        <taxon>Eukaryota</taxon>
        <taxon>Metazoa</taxon>
        <taxon>Spiralia</taxon>
        <taxon>Gnathifera</taxon>
        <taxon>Rotifera</taxon>
        <taxon>Eurotatoria</taxon>
        <taxon>Bdelloidea</taxon>
        <taxon>Philodinida</taxon>
        <taxon>Philodinidae</taxon>
        <taxon>Rotaria</taxon>
    </lineage>
</organism>
<dbReference type="EMBL" id="CAJNOV010017953">
    <property type="protein sequence ID" value="CAF1614984.1"/>
    <property type="molecule type" value="Genomic_DNA"/>
</dbReference>
<dbReference type="SMART" id="SM00382">
    <property type="entry name" value="AAA"/>
    <property type="match status" value="4"/>
</dbReference>
<gene>
    <name evidence="11" type="ORF">CJN711_LOCUS37061</name>
</gene>
<dbReference type="GO" id="GO:0005524">
    <property type="term" value="F:ATP binding"/>
    <property type="evidence" value="ECO:0007669"/>
    <property type="project" value="UniProtKB-KW"/>
</dbReference>
<name>A0A816BWN5_9BILA</name>
<dbReference type="FunFam" id="3.40.50.300:FF:000142">
    <property type="entry name" value="Midasin"/>
    <property type="match status" value="3"/>
</dbReference>
<evidence type="ECO:0000256" key="4">
    <source>
        <dbReference type="ARBA" id="ARBA00017143"/>
    </source>
</evidence>
<dbReference type="GO" id="GO:0030687">
    <property type="term" value="C:preribosome, large subunit precursor"/>
    <property type="evidence" value="ECO:0007669"/>
    <property type="project" value="TreeGrafter"/>
</dbReference>
<feature type="coiled-coil region" evidence="9">
    <location>
        <begin position="4476"/>
        <end position="4503"/>
    </location>
</feature>
<dbReference type="PANTHER" id="PTHR48103:SF2">
    <property type="entry name" value="MIDASIN"/>
    <property type="match status" value="1"/>
</dbReference>
<feature type="non-terminal residue" evidence="11">
    <location>
        <position position="1"/>
    </location>
</feature>
<dbReference type="InterPro" id="IPR003593">
    <property type="entry name" value="AAA+_ATPase"/>
</dbReference>
<dbReference type="InterPro" id="IPR011704">
    <property type="entry name" value="ATPase_dyneun-rel_AAA"/>
</dbReference>
<dbReference type="Pfam" id="PF07728">
    <property type="entry name" value="AAA_5"/>
    <property type="match status" value="6"/>
</dbReference>
<sequence>TLAMKMVKLMQWWLTVKPNQAPSRGLLELVRERRIIIMQQVEGRLMAIRKDDTQKRLHLLHLIRLFKFARCTGKEMNALIELLTACLSYNENGADDMQRHLIEPEHFESLWRLYFDPLLIETVVVSHDSRAKTDAPGQTAYLSRQPITVRWTDGREDVCSDGIVNVRERIDNLVHRALGICGGKDQLMSLLTSIQTSLFKADHVFLAWQRVYRYVKTLAYFDKDISEYLFERLFEVDMVGYENQLNKFILDHLFEIWPTLPNDDLIKSMRYRIVQLVQILIDRKTNNSDALIEKLTERICANTPAQNVRGHLCFILLLNDLLPNYYKEGLTGAIKKIDQNTLMWYVDLMIGDKNTIDDRSSHHSALMCILKYLSMFTEHNLLQHWFDLLITHPTDAICFELIEHSLCPTTTLATYIQHINEIQVQQVHQCIQFELANQYIPTLLTILESLVKSIQTQKYLFRSDDLHCIVQSWLSKTTLPSIIIRLIELLIDIGYSKYNQHGKDIAKFFLNEYSFTLISTNFEGHSPLAHIILFITSIKNSDEMNAIDIYLSSEQLIQLLFKSIYETTDDDTGSSAFHLLSLSEDIVKPRSRTTLIQLLSSFIPDIMGLLGRTSLLKKAGIILLAEILDLSSNERSVLMDNVQIDSTMDNTSEFVNNTQQQQQQQQQQILFFSTEQSKASDVVRIKHQDFLNGQELLKSLNRIQSNKIDQILRAHLSDMSSNIPLANDQEQRDRLVLTDTARENVSKVLEVLHDPIPILLEGSTGVGKSASVMEAAHQSGHNLIRYNMSSRVTIDDLLGKVALVLDEQSQTTRLQFVDGPFTIAFVRGHWILFDELNLAQDTVLQAIESALDTRQLIIHNMSSAQQSVIIHRMHPDFRLFATQNPSTGFFKGKREKLSPSFLSRFRPLIFKELPDSEWREIVKKRLSTLMPDQADVLAELLVSNFNANIKTALHDSTQKLIETGPYAEISIRELLKWVELLLCWQKQNPLWSQDATIRAALLSFSAWCVYGARYRAAGRRLVENILTDNGRGGWGCPALKNIKMIVNHVEKCVYFDNVRHPIRFELDINDPIKEWASMFSTVNMEIVDFDSNLWNIAVQAHLKVHEVLMTNEFIRLHGIYRIDQSWLWDWIISAAQLNILGKRKDFALHGCKMYQCRFRHNKAQETIRTCFYEIFKNSDLKQKMNFDDTFVRPEMPYVLTDRVLSTLKQVCFNMNIKQPILITGAEGCGKSELLLTLASFCGQRVHQLNITPETEPSALVGQLVPNDDKDESGPNYGKTLIWQNGCVTQAYTNGQWVLLDNLGTAESSVLERLNPVLEQKPMLILTEKGDVDEQIMHENYQLVATMTPPDTRQQLQMNSTGSGNELSPALYNRFAVIHMQDLTFDITHDSDELQMIAKALLSDESDVDHQLVIKLCEIIFSFYKNNTKNFPKFTLRNIIRLLDSTHLLRLRFKSTLDFISSLWTAYNVTIANQIKGVKLRIELNNHVRKLLEEKQSSIKLQQPKFTDWINESTEHILTESRLNYANAILGAVACNIPLLLEGPAAVGKTALISYLCKNMKAQSLNNLSSTSNRLERVNNTDTTTIQDYLGAFLPVNDGFAFQKGALYRAMENGWWFLADEFNLADPSVMNMLFPLLEGKNAITIPSSGKIIKAKSGFQFFATQNDASYANRHQLPVSLRNRFLEVQFGEFPENELSEIIKKRDEIGKKKPSCLTDASTRQLASFYHRVVDTRSRITFRELVKWLHRHALFSPQKDLWPIVGASLLGAKYSLNSTIRETLLKDLQSTWRQIPMPSNPQIEIKEINGQVRFREGPLYIDVPNMTLVDSLVLASPDSFHRSLIRLSHAIHAKEPVLLIGPTSCKTLLVETWARLSNRSLELTKVHLTPDTEASDLIGEIQPYSFLDLLKRLPIMAERVYLRFRSLCRHHSATGEVATRDEIFVQPILDLINKQLPEAIRQFEEDYTRDEDRRKQKDELHDNLTAFRADAEAILIPSSPSKLLDNHENEPEPTTNLAVDDSYDLTYQPDMEPTYSESDGSYTMIDDGFGNYGEDFNVQKLTTQTNTTTSLTYVDDGFDQSIPVSTSDITSTEPVFELDDGFDVLIHVEKSEIASELKNEVNIELQSIILDDGFSDMINPNTTMEPTVPPMKSPKSRHETEFPESLSIAIETIRDNFKAMLQHAHYASFTTKDMTLCDYQSKFIDVWDRLTSRNFDRKKPIFLYNDGPVTMTAKQGGILFLEDLDLPSQAVIERLNSMLEPSPSFALTEDITSHAEKGQLDIILSNKFQIFASVHQDQVHQVLKLSPATRSRFTEIYVPAYTEKDLQTLVKTELLKRHVHLNQVDSIVGLMFSLRQKLHDDPEWKLNNDIQLLFRWTDFITSHHTSLALVNRVFLGARFFYFDQLPLSQQAFLFEEWRKNSSTKNLYHEYDDIFKAPTALHGAITFELIKSNEINEDAQVPFDIGPGYIVLRYTGVRYSYEKIDEQNQGMQLNELRKRFYCVPTSTMINQIARIFAATSSNTPLLLEGPPGIGKTQVVIQVCSLLNKQCERINLSANTSLDQLIGCIIPRFVNGIRIFQWQEGRVLSAIKAKKWILLDELNLAAPEVLEGLTPLFYRGATHFTVPTTGEIVEMKNIRLFATMNPSTIGGGRSKLPRSISNLFSIVQLDDYSENELRMILLRLFAHDLKENNINMNQLDALFDTHISLKVLVRQGNLGRTGGPYELNLRDLSKFRDVFRGSIESQLFHYQYMNTGDDDNQENRSKEELNSTVGASDARFLSIRKFAQVVYACQFQDQNDFVQACDLINSKFPINAALSKLENDFSIDTSVDTVVRIGSIYVGAGREEPSPIDIGLIHTKKTVRQLELLAAACQSRRAILLEGDICSRKSSLVVELARLTRNRLIIIPLHENFETTDLIGSWRPSSDHDCNNPLFNKIDTMFKQVIKTLFLVIMPLLSKASNEHVFKEFKAILLKRTTVPGATRYETIPYEIEALKETVTLLTTLTKISQMSNECKVLLSCYARQADYYANKLEHIRLNEKQEIGFIFVESEFVQALREGWWVLLDNINSAPSEVLERLNSLTEDNPMLSLYENSDGQVLTQSDGINPNFRLFTTANLNRIYSNKLSSAFLNRVIRICLPPIDQWDMTNGNDPTSSDLYELISTQLSTIPAGKQLTHLLILMHLNVKQYVKDGRLTYPSDFLVTYRLLEQCIRTLRYLVDQNINPVDACYWSLLRSYCSSLKDLSEYQFYLEKLQQTINSLHLCSTSTIYSTPADPCDEKQPLWLQQSQSIRSHFIQFERYLIELMLNLIQLLVNNEKLNKLTRDLLILFIDNILLLMTPTDAQLIQLKQILTNENDNQLNLSKILLELIQYKQITPRSQVQRSMNIATFIQEFLTNESSSFELLCRELADLLEHFISQTSFSDTHERLSFIQRTISIIETFNQFFTSSIFGLFNRETQLTNLCSHMTKYLRPLLSFKDKCSTFELFHDPSFLEAKQQFRTHMFTNFDSGLIWSFERAQTFPIRTSRKDLRKLVEFILKDQSKSNLEPIQYFSTLLEWIGLRWAFDEYLSPSVRQVLQRNVCITHDFIVECEVKFCCWELCKILSTMILQVIQEFPLESSTMNNDYLRLKKDFATKQNELDKCEENVQQLRNRVESLSRENLQTDNTNTIPATESHLINTRSRLQLNVSLFSAEDNDQQIRLEEATRELSQRRTEVNQLFDQLSRVEKSRTAVIDKALASRSKFSEEMQKLLASTAFQFVHDRFERSDAKQFNEFCQILLNAHRNPSLINFDGQLDLRAVLATPFGRQLIEHDEILEAPLILFLCGFFTYPHFYRGRRLHVISDWKHFQNQLDIRTINPLDLIIYCPSKQSFNCCLLSIKNESRSISIHMFSLQQNIDTYELNVILNDNLPEGIKINILQEQFSYIDGTLSDNDPQAFGLGCLLYLHEQTNMAIKITKNDIYDQIRIIYNQLKQFVKHNTFERKPLPAFIHQQIIRMESEFEALTRGNLNSDDVWLTVIQQMQTFIKPYQDVFSSIIVQNIYQELIYSIQSIQLPDMSSRLTSLAFIQSFETKYSCVHLIDKHLRDNTNLQHIESVEDFQLLFDFIKKSIRLLRLIIQHVIFGGDRFSNELYQFTPDIIAHLEVIFRTTLKVIDIVDGFVHVGVKQSKEIFEEFQTKLDQYLSNLYLPSTLLSRYGLVNFVTRLAPLFDEHRENRSLTNAGPNEFHSSSFISIDPIEIRKKTMQSKINEMMINFTGLLSRASQLPFRPLHIIQRIHRQLNQLKTFNVDQESESSLKSFISEEQVLTDLLEKFTREINQYTTFHVSLPNDRPIHEISKAELLLDSSQVNLTNHESDLKIFRENIRNSSKAHSFKALSEIIRLTHAQASNQTWLRALCLLTSDKKDLLRTILMQLNDDLAMQIERDPNNIENDRTLVDDVALSYAQFRVDLLNEESNRDMLSNYINVARLSTELREWTKNANLNVFNVLENIKKISDDLNRAQNQMKNFLSDSSCSLLPVDLRPEDLICLLLPENTSAIQMICLKLNDIDLFLSCRIDKVEPMHLSVTLSPSIATHGLASFVYRQQTTKIPLFDRQRHIQYVFSEAINVIQQLTNLCVDPRIQASLLMTVCTSIKELFPIQIALGLTLMILIDWSANSLNDFKPNQNLLRIITLKEDEIKLSNSKANIHQLEQELNRLEQDCDKRRREREDAELECHLAMNEDHFIVEKIERKVKECSGRENSTEIQVKGKHAEISREKQKFEKAMNIYQRGLERAQDQWMNDVLKHFSTISETIKNYLVNLANRLSLNISTSADLNTFLCIPVAIAKECLLGTTSSIVDESQIYILKKAILDELNFVQAHAMTLAETDPMHLFISFYCDSIRISLSSLLNSTISWKDYCQILRTQQMKYYADEKKKENLCQLNLWTREQCSLFLNEIRMGFNQIDILKHAQDISKHVRREVIKFDVLMTGQQNTQFQHLIREYERFVIYLLAAGCRYFQLQRGIREPLDDLLIGVTADLVDFSQFPHTEIDLLNLLERYESQLNSHSDILLLLPLHLTFKFNCNPFNIFDQIERSSQVLVKFILPSAFLIERTWSTVDKLIESVSQAIADDEYRIIKDVCGEFAQLADESHQIDDKGDFISKQLRSNLFEHLSNCIDDLCKIILKNRSNMKLYCDDLNQRWHLTMKEIFRGFIKTQKFYIHRQLSWNQRNFKSATDSLLSSETNSPLRLGNIEKILQQKSLVLHSIESKKKVALLKNLHYLKILYQLSVGGIDNLESIIMNMPMEHMKYNVLLKLMHSTRDIYDRGEKLLLEESLVSLLRDSQKIETSFGLLENIYKQEFNIFNDFYILSKVIVEERFCDIWNSIDLQSLAKQATEANTNWLNAGTRFVQIRQKKRTKDEAFLNKAKRKVVSFGRNVWSLFVSGSTDHAHNDIDHCFASVVHDILLFMQSQQRGIHRIFTMARQEELNKVIELHRKYQSVINILPLNEQLFPESESIFILRINRSDWRVQQTIVLFWDSDKEKDPCLILPVQLNSNLQQIYIVVKTHVTHLAVCTDYYSGNKMKWSTFVDNQIPYHIQNHIKLTCQPVYNKKCYTVNGVGSELNQEHVPWIGDLQKDLTELEHQLLSQYKLTKEHSEFLASSITRAIDKLTIHMKDILTIISYVKLNPNDLSSPTDIYKLFMQLPRIDNLKKALDLLEISEFTSISPVIQYVNDDDPAIDVDLQYVQTYSMQKAFYSSRQCLIDARAQIYHFMDNLHLNRAHMALTYAWASARLTHGSQYTQEEFSVMLKECAQLDQRPFTINNEEVVRHRIECQRVVKDAQQVYRTLKRSSNNWAEIKRLTSLSSLPIEDDLTVAFARSEMSRDVHLWLIKTKNGDETSTSLTCHPQKAILDFGITLIGIHRRLIQRIFIHNHTDQDLNVQVDRNVTSDTLFDVTGESLPVSASHMCELEVQLRPPTKIGSLDENWNLVIDDTITLSNVIRSTIQIVEMDVEMSINTIDFGLVACSNHRIEKAIDLKNVLPCPVRIKSQIQATETNKRQSELIIMNNELELPDNSVASFGIALEPADNIEEDIDADVCLAIDSAKNLKWIKVLGHVRRPRLTVIYEGHTYNEQSQSYRVSINNFYKNEKRTIPIEFRNDGTIEYTLRLSSAKLTLTIMEVNLSVNTTKTIPIEIQMSAVAPQEFVLVIDFINIKRQSQLIFDCQTVQPQLVNSMQKTDKNQIMNISQSAHMQQIWNKDLQILLPIEHEITFKNDSKAAATLNYKRLVSSQDVQTSLIANFRMEPDNLIIPPKSKVPVRFLYYPVDFEKFDVQAELLTNTSMDPMRIPYYVEFHTPILQTTQRSLIDIGLIQPGKIFKKIILTVENIGILELRFAISDPLRKKSFVKVATLQESSLNVRPSSINRPLKIEPKKQRSFDIVIECDTIENSSMPEIIGLVEFELISLCDPVIDIDGKLVNRTVTIVIVGHTLPLPDFALPQDLKPSIWSDLELLSSSWLYQICQEHSLHNSYIPLVALTAIAHVCGIQQTKTKLPLTASEWAMFCMNLNSDNQYKNKDSLTLDMFMNATTTNMAIDILIKLLRSTLTNYRSFFHQSSLFHHSFSNKESIRLQLFSVINAAGNIDEAYTMQSYALKLWNTYEQCSSEHGFRQSIELVHQCISNDCVLPEIIRTFTKFIYQAIQLTEVTVVSQELSNLIPSSNAFGELIRCSIKLSDLKWFLLFAHIDDNIIELMIRLVKNEWQARCSNDT</sequence>
<keyword evidence="9" id="KW-0175">Coiled coil</keyword>
<comment type="subcellular location">
    <subcellularLocation>
        <location evidence="1">Nucleus</location>
        <location evidence="1">Nucleolus</location>
    </subcellularLocation>
    <subcellularLocation>
        <location evidence="2">Nucleus</location>
        <location evidence="2">Nucleoplasm</location>
    </subcellularLocation>
</comment>
<evidence type="ECO:0000256" key="8">
    <source>
        <dbReference type="ARBA" id="ARBA00023242"/>
    </source>
</evidence>
<evidence type="ECO:0000256" key="9">
    <source>
        <dbReference type="SAM" id="Coils"/>
    </source>
</evidence>
<evidence type="ECO:0000256" key="7">
    <source>
        <dbReference type="ARBA" id="ARBA00023186"/>
    </source>
</evidence>
<comment type="caution">
    <text evidence="11">The sequence shown here is derived from an EMBL/GenBank/DDBJ whole genome shotgun (WGS) entry which is preliminary data.</text>
</comment>
<feature type="domain" description="AAA+ ATPase" evidence="10">
    <location>
        <begin position="754"/>
        <end position="915"/>
    </location>
</feature>
<dbReference type="GO" id="GO:0000055">
    <property type="term" value="P:ribosomal large subunit export from nucleus"/>
    <property type="evidence" value="ECO:0007669"/>
    <property type="project" value="TreeGrafter"/>
</dbReference>
<evidence type="ECO:0000256" key="3">
    <source>
        <dbReference type="ARBA" id="ARBA00007188"/>
    </source>
</evidence>
<comment type="similarity">
    <text evidence="3">Belongs to the midasin family.</text>
</comment>
<reference evidence="11" key="1">
    <citation type="submission" date="2021-02" db="EMBL/GenBank/DDBJ databases">
        <authorList>
            <person name="Nowell W R."/>
        </authorList>
    </citation>
    <scope>NUCLEOTIDE SEQUENCE</scope>
</reference>
<accession>A0A816BWN5</accession>
<evidence type="ECO:0000256" key="6">
    <source>
        <dbReference type="ARBA" id="ARBA00022840"/>
    </source>
</evidence>
<evidence type="ECO:0000259" key="10">
    <source>
        <dbReference type="SMART" id="SM00382"/>
    </source>
</evidence>
<feature type="domain" description="AAA+ ATPase" evidence="10">
    <location>
        <begin position="1534"/>
        <end position="1692"/>
    </location>
</feature>
<dbReference type="InterPro" id="IPR027417">
    <property type="entry name" value="P-loop_NTPase"/>
</dbReference>
<evidence type="ECO:0000256" key="5">
    <source>
        <dbReference type="ARBA" id="ARBA00022741"/>
    </source>
</evidence>
<protein>
    <recommendedName>
        <fullName evidence="4">Midasin</fullName>
    </recommendedName>
</protein>
<dbReference type="PANTHER" id="PTHR48103">
    <property type="entry name" value="MIDASIN-RELATED"/>
    <property type="match status" value="1"/>
</dbReference>
<dbReference type="GO" id="GO:0000027">
    <property type="term" value="P:ribosomal large subunit assembly"/>
    <property type="evidence" value="ECO:0007669"/>
    <property type="project" value="TreeGrafter"/>
</dbReference>
<evidence type="ECO:0000313" key="11">
    <source>
        <dbReference type="EMBL" id="CAF1614984.1"/>
    </source>
</evidence>
<dbReference type="GO" id="GO:0005730">
    <property type="term" value="C:nucleolus"/>
    <property type="evidence" value="ECO:0007669"/>
    <property type="project" value="UniProtKB-SubCell"/>
</dbReference>